<dbReference type="GO" id="GO:0046872">
    <property type="term" value="F:metal ion binding"/>
    <property type="evidence" value="ECO:0007669"/>
    <property type="project" value="UniProtKB-KW"/>
</dbReference>
<keyword evidence="3" id="KW-0408">Iron</keyword>
<dbReference type="PROSITE" id="PS51085">
    <property type="entry name" value="2FE2S_FER_2"/>
    <property type="match status" value="1"/>
</dbReference>
<dbReference type="Gene3D" id="3.10.20.30">
    <property type="match status" value="1"/>
</dbReference>
<keyword evidence="1" id="KW-0001">2Fe-2S</keyword>
<dbReference type="InterPro" id="IPR036010">
    <property type="entry name" value="2Fe-2S_ferredoxin-like_sf"/>
</dbReference>
<comment type="caution">
    <text evidence="6">The sequence shown here is derived from an EMBL/GenBank/DDBJ whole genome shotgun (WGS) entry which is preliminary data.</text>
</comment>
<keyword evidence="4" id="KW-0411">Iron-sulfur</keyword>
<dbReference type="Pfam" id="PF00111">
    <property type="entry name" value="Fer2"/>
    <property type="match status" value="1"/>
</dbReference>
<keyword evidence="7" id="KW-1185">Reference proteome</keyword>
<evidence type="ECO:0000313" key="7">
    <source>
        <dbReference type="Proteomes" id="UP000469440"/>
    </source>
</evidence>
<dbReference type="PANTHER" id="PTHR44379">
    <property type="entry name" value="OXIDOREDUCTASE WITH IRON-SULFUR SUBUNIT"/>
    <property type="match status" value="1"/>
</dbReference>
<dbReference type="EMBL" id="VWXL01000085">
    <property type="protein sequence ID" value="MVB12301.1"/>
    <property type="molecule type" value="Genomic_DNA"/>
</dbReference>
<dbReference type="PANTHER" id="PTHR44379:SF8">
    <property type="entry name" value="XANTHINE DEHYDROGENASE IRON-SULFUR-BINDING SUBUNIT XDHC-RELATED"/>
    <property type="match status" value="1"/>
</dbReference>
<accession>A0A6N8I2E9</accession>
<dbReference type="EC" id="1.17.1.4" evidence="6"/>
<name>A0A6N8I2E9_9FIRM</name>
<proteinExistence type="predicted"/>
<organism evidence="6 7">
    <name type="scientific">Caproicibacter fermentans</name>
    <dbReference type="NCBI Taxonomy" id="2576756"/>
    <lineage>
        <taxon>Bacteria</taxon>
        <taxon>Bacillati</taxon>
        <taxon>Bacillota</taxon>
        <taxon>Clostridia</taxon>
        <taxon>Eubacteriales</taxon>
        <taxon>Acutalibacteraceae</taxon>
        <taxon>Caproicibacter</taxon>
    </lineage>
</organism>
<dbReference type="InterPro" id="IPR012675">
    <property type="entry name" value="Beta-grasp_dom_sf"/>
</dbReference>
<protein>
    <submittedName>
        <fullName evidence="6">Putative xanthine dehydrogenase subunit E</fullName>
        <ecNumber evidence="6">1.17.1.4</ecNumber>
    </submittedName>
</protein>
<feature type="domain" description="2Fe-2S ferredoxin-type" evidence="5">
    <location>
        <begin position="4"/>
        <end position="87"/>
    </location>
</feature>
<dbReference type="GO" id="GO:0051537">
    <property type="term" value="F:2 iron, 2 sulfur cluster binding"/>
    <property type="evidence" value="ECO:0007669"/>
    <property type="project" value="UniProtKB-KW"/>
</dbReference>
<reference evidence="6 7" key="1">
    <citation type="submission" date="2019-09" db="EMBL/GenBank/DDBJ databases">
        <title>Genome sequence of Clostridium sp. EA1.</title>
        <authorList>
            <person name="Poehlein A."/>
            <person name="Bengelsdorf F.R."/>
            <person name="Daniel R."/>
        </authorList>
    </citation>
    <scope>NUCLEOTIDE SEQUENCE [LARGE SCALE GENOMIC DNA]</scope>
    <source>
        <strain evidence="6 7">EA1</strain>
    </source>
</reference>
<dbReference type="AlphaFoldDB" id="A0A6N8I2E9"/>
<keyword evidence="6" id="KW-0560">Oxidoreductase</keyword>
<evidence type="ECO:0000256" key="1">
    <source>
        <dbReference type="ARBA" id="ARBA00022714"/>
    </source>
</evidence>
<evidence type="ECO:0000256" key="2">
    <source>
        <dbReference type="ARBA" id="ARBA00022723"/>
    </source>
</evidence>
<dbReference type="GO" id="GO:0004854">
    <property type="term" value="F:xanthine dehydrogenase activity"/>
    <property type="evidence" value="ECO:0007669"/>
    <property type="project" value="UniProtKB-EC"/>
</dbReference>
<gene>
    <name evidence="6" type="primary">pucE</name>
    <name evidence="6" type="ORF">CAFE_30340</name>
</gene>
<keyword evidence="2" id="KW-0479">Metal-binding</keyword>
<dbReference type="InterPro" id="IPR001041">
    <property type="entry name" value="2Fe-2S_ferredoxin-type"/>
</dbReference>
<dbReference type="SUPFAM" id="SSF54292">
    <property type="entry name" value="2Fe-2S ferredoxin-like"/>
    <property type="match status" value="1"/>
</dbReference>
<dbReference type="InterPro" id="IPR051452">
    <property type="entry name" value="Diverse_Oxidoreductases"/>
</dbReference>
<evidence type="ECO:0000313" key="6">
    <source>
        <dbReference type="EMBL" id="MVB12301.1"/>
    </source>
</evidence>
<evidence type="ECO:0000256" key="3">
    <source>
        <dbReference type="ARBA" id="ARBA00023004"/>
    </source>
</evidence>
<evidence type="ECO:0000259" key="5">
    <source>
        <dbReference type="PROSITE" id="PS51085"/>
    </source>
</evidence>
<sequence length="90" mass="9646">MKVESITLYVNGTEYRFSVGTMFGQLPPSETLSETLRNRLGLTGSKQACGEGACGCCTVIVDGDAITSCITLTIDCDGKHIPRLKDCRTP</sequence>
<evidence type="ECO:0000256" key="4">
    <source>
        <dbReference type="ARBA" id="ARBA00023014"/>
    </source>
</evidence>
<dbReference type="Proteomes" id="UP000469440">
    <property type="component" value="Unassembled WGS sequence"/>
</dbReference>